<dbReference type="PANTHER" id="PTHR46910:SF3">
    <property type="entry name" value="HALOTOLERANCE PROTEIN 9-RELATED"/>
    <property type="match status" value="1"/>
</dbReference>
<proteinExistence type="predicted"/>
<evidence type="ECO:0000256" key="2">
    <source>
        <dbReference type="ARBA" id="ARBA00022723"/>
    </source>
</evidence>
<dbReference type="InterPro" id="IPR036864">
    <property type="entry name" value="Zn2-C6_fun-type_DNA-bd_sf"/>
</dbReference>
<dbReference type="GO" id="GO:0000981">
    <property type="term" value="F:DNA-binding transcription factor activity, RNA polymerase II-specific"/>
    <property type="evidence" value="ECO:0007669"/>
    <property type="project" value="InterPro"/>
</dbReference>
<dbReference type="CDD" id="cd00067">
    <property type="entry name" value="GAL4"/>
    <property type="match status" value="1"/>
</dbReference>
<dbReference type="InterPro" id="IPR050987">
    <property type="entry name" value="AtrR-like"/>
</dbReference>
<dbReference type="SUPFAM" id="SSF57701">
    <property type="entry name" value="Zn2/Cys6 DNA-binding domain"/>
    <property type="match status" value="1"/>
</dbReference>
<evidence type="ECO:0000259" key="5">
    <source>
        <dbReference type="PROSITE" id="PS50048"/>
    </source>
</evidence>
<dbReference type="PROSITE" id="PS50048">
    <property type="entry name" value="ZN2_CY6_FUNGAL_2"/>
    <property type="match status" value="1"/>
</dbReference>
<comment type="subcellular location">
    <subcellularLocation>
        <location evidence="1">Nucleus</location>
    </subcellularLocation>
</comment>
<dbReference type="Gene3D" id="4.10.240.10">
    <property type="entry name" value="Zn(2)-C6 fungal-type DNA-binding domain"/>
    <property type="match status" value="1"/>
</dbReference>
<gene>
    <name evidence="6" type="ORF">UTRI_03374</name>
</gene>
<dbReference type="GO" id="GO:0005634">
    <property type="term" value="C:nucleus"/>
    <property type="evidence" value="ECO:0007669"/>
    <property type="project" value="UniProtKB-SubCell"/>
</dbReference>
<dbReference type="GO" id="GO:0008270">
    <property type="term" value="F:zinc ion binding"/>
    <property type="evidence" value="ECO:0007669"/>
    <property type="project" value="InterPro"/>
</dbReference>
<feature type="domain" description="Zn(2)-C6 fungal-type" evidence="5">
    <location>
        <begin position="31"/>
        <end position="61"/>
    </location>
</feature>
<dbReference type="AlphaFoldDB" id="A0A5C3E3J3"/>
<dbReference type="EMBL" id="OOIN01000007">
    <property type="protein sequence ID" value="SPO24106.1"/>
    <property type="molecule type" value="Genomic_DNA"/>
</dbReference>
<evidence type="ECO:0000313" key="6">
    <source>
        <dbReference type="EMBL" id="SPO24106.1"/>
    </source>
</evidence>
<keyword evidence="3" id="KW-0238">DNA-binding</keyword>
<dbReference type="PANTHER" id="PTHR46910">
    <property type="entry name" value="TRANSCRIPTION FACTOR PDR1"/>
    <property type="match status" value="1"/>
</dbReference>
<accession>A0A5C3E3J3</accession>
<evidence type="ECO:0000256" key="4">
    <source>
        <dbReference type="ARBA" id="ARBA00023242"/>
    </source>
</evidence>
<dbReference type="SMART" id="SM00066">
    <property type="entry name" value="GAL4"/>
    <property type="match status" value="1"/>
</dbReference>
<protein>
    <recommendedName>
        <fullName evidence="5">Zn(2)-C6 fungal-type domain-containing protein</fullName>
    </recommendedName>
</protein>
<evidence type="ECO:0000256" key="1">
    <source>
        <dbReference type="ARBA" id="ARBA00004123"/>
    </source>
</evidence>
<dbReference type="Proteomes" id="UP000324022">
    <property type="component" value="Unassembled WGS sequence"/>
</dbReference>
<dbReference type="InterPro" id="IPR001138">
    <property type="entry name" value="Zn2Cys6_DnaBD"/>
</dbReference>
<keyword evidence="4" id="KW-0539">Nucleus</keyword>
<dbReference type="GO" id="GO:0003677">
    <property type="term" value="F:DNA binding"/>
    <property type="evidence" value="ECO:0007669"/>
    <property type="project" value="UniProtKB-KW"/>
</dbReference>
<dbReference type="Pfam" id="PF00172">
    <property type="entry name" value="Zn_clus"/>
    <property type="match status" value="1"/>
</dbReference>
<dbReference type="OrthoDB" id="2556452at2759"/>
<reference evidence="6 7" key="1">
    <citation type="submission" date="2018-03" db="EMBL/GenBank/DDBJ databases">
        <authorList>
            <person name="Guldener U."/>
        </authorList>
    </citation>
    <scope>NUCLEOTIDE SEQUENCE [LARGE SCALE GENOMIC DNA]</scope>
    <source>
        <strain evidence="6 7">NBRC100155</strain>
    </source>
</reference>
<name>A0A5C3E3J3_9BASI</name>
<dbReference type="PROSITE" id="PS00463">
    <property type="entry name" value="ZN2_CY6_FUNGAL_1"/>
    <property type="match status" value="1"/>
</dbReference>
<organism evidence="6 7">
    <name type="scientific">Ustilago trichophora</name>
    <dbReference type="NCBI Taxonomy" id="86804"/>
    <lineage>
        <taxon>Eukaryota</taxon>
        <taxon>Fungi</taxon>
        <taxon>Dikarya</taxon>
        <taxon>Basidiomycota</taxon>
        <taxon>Ustilaginomycotina</taxon>
        <taxon>Ustilaginomycetes</taxon>
        <taxon>Ustilaginales</taxon>
        <taxon>Ustilaginaceae</taxon>
        <taxon>Ustilago</taxon>
    </lineage>
</organism>
<evidence type="ECO:0000313" key="7">
    <source>
        <dbReference type="Proteomes" id="UP000324022"/>
    </source>
</evidence>
<evidence type="ECO:0000256" key="3">
    <source>
        <dbReference type="ARBA" id="ARBA00023125"/>
    </source>
</evidence>
<sequence>MHAHPNMRSLHEYMSYSSPVSMSRRSRIQRACIACRRRKIKCNGNLDGCAHCAEKEQKCRYEPVPDDEKLKARSYKRQLIHRRQQTRVYWERRQLPDPMMYAATYGMSPSDGKGVVPYPMGFYSPQPAVYSTHAHMQQLASPFSSPSTSSPMDQDCNPYFASVASPESSTQLQSITGISAFSHPIPAPLILEPLSYTPALSSSLSSPTLSVSSSSGSLLTPMSETFSELNTPLSSTFPQTTFEQNNCMSGQIHFHDFAGGLELYNIPCMAPAAFGHMASSPTQDFSMMAAPAPSAESPAFSSPEHLLLPLPASFNFTTTLGSAVAPPTLAAALA</sequence>
<keyword evidence="2" id="KW-0479">Metal-binding</keyword>
<keyword evidence="7" id="KW-1185">Reference proteome</keyword>